<feature type="binding site" evidence="5">
    <location>
        <position position="358"/>
    </location>
    <ligand>
        <name>substrate</name>
    </ligand>
</feature>
<dbReference type="GO" id="GO:0000166">
    <property type="term" value="F:nucleotide binding"/>
    <property type="evidence" value="ECO:0007669"/>
    <property type="project" value="UniProtKB-KW"/>
</dbReference>
<feature type="binding site" evidence="5">
    <location>
        <position position="230"/>
    </location>
    <ligand>
        <name>NAD(+)</name>
        <dbReference type="ChEBI" id="CHEBI:57540"/>
    </ligand>
</feature>
<dbReference type="FunFam" id="3.40.50.10860:FF:000003">
    <property type="entry name" value="Glutamate dehydrogenase"/>
    <property type="match status" value="1"/>
</dbReference>
<dbReference type="InterPro" id="IPR006095">
    <property type="entry name" value="Glu/Leu/Phe/Val/Trp_DH"/>
</dbReference>
<feature type="binding site" evidence="5">
    <location>
        <position position="79"/>
    </location>
    <ligand>
        <name>substrate</name>
    </ligand>
</feature>
<dbReference type="InterPro" id="IPR033922">
    <property type="entry name" value="NAD_bind_Glu_DH"/>
</dbReference>
<organism evidence="9 10">
    <name type="scientific">Vulcanimicrobium alpinum</name>
    <dbReference type="NCBI Taxonomy" id="3016050"/>
    <lineage>
        <taxon>Bacteria</taxon>
        <taxon>Bacillati</taxon>
        <taxon>Vulcanimicrobiota</taxon>
        <taxon>Vulcanimicrobiia</taxon>
        <taxon>Vulcanimicrobiales</taxon>
        <taxon>Vulcanimicrobiaceae</taxon>
        <taxon>Vulcanimicrobium</taxon>
    </lineage>
</organism>
<evidence type="ECO:0000313" key="10">
    <source>
        <dbReference type="Proteomes" id="UP001317532"/>
    </source>
</evidence>
<keyword evidence="2 3" id="KW-0560">Oxidoreductase</keyword>
<evidence type="ECO:0000256" key="1">
    <source>
        <dbReference type="ARBA" id="ARBA00006382"/>
    </source>
</evidence>
<dbReference type="PANTHER" id="PTHR11606:SF13">
    <property type="entry name" value="GLUTAMATE DEHYDROGENASE 1, MITOCHONDRIAL"/>
    <property type="match status" value="1"/>
</dbReference>
<evidence type="ECO:0000256" key="7">
    <source>
        <dbReference type="RuleBase" id="RU004417"/>
    </source>
</evidence>
<gene>
    <name evidence="9" type="primary">gdhA</name>
    <name evidence="9" type="ORF">WPS_06910</name>
</gene>
<dbReference type="KEGG" id="vab:WPS_06910"/>
<dbReference type="GO" id="GO:0004352">
    <property type="term" value="F:glutamate dehydrogenase (NAD+) activity"/>
    <property type="evidence" value="ECO:0007669"/>
    <property type="project" value="TreeGrafter"/>
</dbReference>
<dbReference type="PROSITE" id="PS00074">
    <property type="entry name" value="GLFV_DEHYDROGENASE"/>
    <property type="match status" value="1"/>
</dbReference>
<evidence type="ECO:0000256" key="3">
    <source>
        <dbReference type="PIRNR" id="PIRNR000185"/>
    </source>
</evidence>
<dbReference type="Pfam" id="PF00208">
    <property type="entry name" value="ELFV_dehydrog"/>
    <property type="match status" value="1"/>
</dbReference>
<dbReference type="SUPFAM" id="SSF53223">
    <property type="entry name" value="Aminoacid dehydrogenase-like, N-terminal domain"/>
    <property type="match status" value="1"/>
</dbReference>
<dbReference type="RefSeq" id="WP_317996454.1">
    <property type="nucleotide sequence ID" value="NZ_AP025523.1"/>
</dbReference>
<evidence type="ECO:0000256" key="4">
    <source>
        <dbReference type="PIRSR" id="PIRSR000185-1"/>
    </source>
</evidence>
<protein>
    <recommendedName>
        <fullName evidence="3">Glutamate dehydrogenase</fullName>
    </recommendedName>
</protein>
<evidence type="ECO:0000313" key="9">
    <source>
        <dbReference type="EMBL" id="BDE05415.1"/>
    </source>
</evidence>
<dbReference type="InterPro" id="IPR006096">
    <property type="entry name" value="Glu/Leu/Phe/Val/Trp_DH_C"/>
</dbReference>
<dbReference type="InterPro" id="IPR033524">
    <property type="entry name" value="Glu/Leu/Phe/Val_DH_AS"/>
</dbReference>
<accession>A0AAN2C8B7</accession>
<dbReference type="GO" id="GO:0006538">
    <property type="term" value="P:L-glutamate catabolic process"/>
    <property type="evidence" value="ECO:0007669"/>
    <property type="project" value="TreeGrafter"/>
</dbReference>
<feature type="active site" description="Proton donor" evidence="4">
    <location>
        <position position="115"/>
    </location>
</feature>
<name>A0AAN2C8B7_UNVUL</name>
<dbReference type="SUPFAM" id="SSF51735">
    <property type="entry name" value="NAD(P)-binding Rossmann-fold domains"/>
    <property type="match status" value="1"/>
</dbReference>
<dbReference type="PIRSF" id="PIRSF000185">
    <property type="entry name" value="Glu_DH"/>
    <property type="match status" value="1"/>
</dbReference>
<proteinExistence type="inferred from homology"/>
<dbReference type="PANTHER" id="PTHR11606">
    <property type="entry name" value="GLUTAMATE DEHYDROGENASE"/>
    <property type="match status" value="1"/>
</dbReference>
<feature type="site" description="Important for catalysis" evidence="6">
    <location>
        <position position="155"/>
    </location>
</feature>
<dbReference type="CDD" id="cd01076">
    <property type="entry name" value="NAD_bind_1_Glu_DH"/>
    <property type="match status" value="1"/>
</dbReference>
<keyword evidence="10" id="KW-1185">Reference proteome</keyword>
<evidence type="ECO:0000256" key="6">
    <source>
        <dbReference type="PIRSR" id="PIRSR000185-3"/>
    </source>
</evidence>
<dbReference type="PRINTS" id="PR00082">
    <property type="entry name" value="GLFDHDRGNASE"/>
</dbReference>
<evidence type="ECO:0000256" key="2">
    <source>
        <dbReference type="ARBA" id="ARBA00023002"/>
    </source>
</evidence>
<comment type="similarity">
    <text evidence="1 3 7">Belongs to the Glu/Leu/Phe/Val dehydrogenases family.</text>
</comment>
<feature type="binding site" evidence="5">
    <location>
        <position position="199"/>
    </location>
    <ligand>
        <name>NAD(+)</name>
        <dbReference type="ChEBI" id="CHEBI:57540"/>
    </ligand>
</feature>
<dbReference type="InterPro" id="IPR036291">
    <property type="entry name" value="NAD(P)-bd_dom_sf"/>
</dbReference>
<keyword evidence="5" id="KW-0547">Nucleotide-binding</keyword>
<dbReference type="InterPro" id="IPR006097">
    <property type="entry name" value="Glu/Leu/Phe/Val/Trp_DH_dimer"/>
</dbReference>
<feature type="domain" description="Glutamate/phenylalanine/leucine/valine/L-tryptophan dehydrogenase C-terminal" evidence="8">
    <location>
        <begin position="192"/>
        <end position="422"/>
    </location>
</feature>
<feature type="binding site" evidence="5">
    <location>
        <position position="103"/>
    </location>
    <ligand>
        <name>substrate</name>
    </ligand>
</feature>
<sequence>MSTAVPGTTGVREVSVFGDAIAYFNEAAALLNLDPGIKAILTHPSRQIIFSIPFQRDNGSIEVYTGYRVQYNFARGPAKGGIRFHPGVTLDEVTALAFWMTWKCAVVDLPFGGGKGGVTCDPRTLSISEIERITRRYAAELVEVIGPDKDVPAPDVNTTPQHMAWIMDTYSMHHRMNVPGVVTGKPLEIGGSRGRVEATGRGVSIVALDEMARLGIDPKGATIVVQGFGNVGSIAAKMFVDAGCKVIGISDVTGAYVNTNGIDVNGAIAYAQEHHSLDGYRGGDKMSNQAMLEVPCDVLVPAALEKVLTVENAARVKTKLIVEGANGPTTPEADHLFARNGIAVIPDIVANAGGVTVSYFEWVQDRQGYFWKEAEVNERLRENLIDNFGVVRDLARARGTTYRTAAYMVAIDRVVRSLKARGVYA</sequence>
<evidence type="ECO:0000259" key="8">
    <source>
        <dbReference type="SMART" id="SM00839"/>
    </source>
</evidence>
<evidence type="ECO:0000256" key="5">
    <source>
        <dbReference type="PIRSR" id="PIRSR000185-2"/>
    </source>
</evidence>
<keyword evidence="5" id="KW-0520">NAD</keyword>
<dbReference type="SMART" id="SM00839">
    <property type="entry name" value="ELFV_dehydrog"/>
    <property type="match status" value="1"/>
</dbReference>
<dbReference type="Gene3D" id="3.40.50.720">
    <property type="entry name" value="NAD(P)-binding Rossmann-like Domain"/>
    <property type="match status" value="1"/>
</dbReference>
<dbReference type="Pfam" id="PF02812">
    <property type="entry name" value="ELFV_dehydrog_N"/>
    <property type="match status" value="1"/>
</dbReference>
<dbReference type="AlphaFoldDB" id="A0AAN2C8B7"/>
<dbReference type="EMBL" id="AP025523">
    <property type="protein sequence ID" value="BDE05415.1"/>
    <property type="molecule type" value="Genomic_DNA"/>
</dbReference>
<reference evidence="9 10" key="1">
    <citation type="journal article" date="2022" name="ISME Commun">
        <title>Vulcanimicrobium alpinus gen. nov. sp. nov., the first cultivated representative of the candidate phylum 'Eremiobacterota', is a metabolically versatile aerobic anoxygenic phototroph.</title>
        <authorList>
            <person name="Yabe S."/>
            <person name="Muto K."/>
            <person name="Abe K."/>
            <person name="Yokota A."/>
            <person name="Staudigel H."/>
            <person name="Tebo B.M."/>
        </authorList>
    </citation>
    <scope>NUCLEOTIDE SEQUENCE [LARGE SCALE GENOMIC DNA]</scope>
    <source>
        <strain evidence="9 10">WC8-2</strain>
    </source>
</reference>
<dbReference type="InterPro" id="IPR046346">
    <property type="entry name" value="Aminoacid_DH-like_N_sf"/>
</dbReference>
<dbReference type="InterPro" id="IPR014362">
    <property type="entry name" value="Glu_DH"/>
</dbReference>
<dbReference type="Gene3D" id="3.40.50.10860">
    <property type="entry name" value="Leucine Dehydrogenase, chain A, domain 1"/>
    <property type="match status" value="1"/>
</dbReference>
<dbReference type="Proteomes" id="UP001317532">
    <property type="component" value="Chromosome"/>
</dbReference>